<sequence>MMLLATQTLELLFAQLGLDNDELSMKRFIRQHTLDAGVLLFEAPFWNNSQAMFLKESIYEDADWAEVIDHLDAMLR</sequence>
<dbReference type="Pfam" id="PF10982">
    <property type="entry name" value="DUF2789"/>
    <property type="match status" value="1"/>
</dbReference>
<gene>
    <name evidence="1" type="ORF">MORIYA_3581</name>
</gene>
<organism evidence="1 2">
    <name type="scientific">Moritella yayanosii</name>
    <dbReference type="NCBI Taxonomy" id="69539"/>
    <lineage>
        <taxon>Bacteria</taxon>
        <taxon>Pseudomonadati</taxon>
        <taxon>Pseudomonadota</taxon>
        <taxon>Gammaproteobacteria</taxon>
        <taxon>Alteromonadales</taxon>
        <taxon>Moritellaceae</taxon>
        <taxon>Moritella</taxon>
    </lineage>
</organism>
<dbReference type="KEGG" id="mya:MORIYA_3581"/>
<dbReference type="RefSeq" id="WP_112717076.1">
    <property type="nucleotide sequence ID" value="NZ_LS483250.1"/>
</dbReference>
<proteinExistence type="predicted"/>
<dbReference type="AlphaFoldDB" id="A0A330LSU3"/>
<dbReference type="Proteomes" id="UP000250163">
    <property type="component" value="Chromosome MORIYA"/>
</dbReference>
<dbReference type="Gene3D" id="1.10.10.1130">
    <property type="entry name" value="Uncharacterised protein PF10982, DUF2789"/>
    <property type="match status" value="1"/>
</dbReference>
<dbReference type="EMBL" id="LS483250">
    <property type="protein sequence ID" value="SQD80034.1"/>
    <property type="molecule type" value="Genomic_DNA"/>
</dbReference>
<reference evidence="2" key="1">
    <citation type="submission" date="2018-05" db="EMBL/GenBank/DDBJ databases">
        <authorList>
            <person name="Cea G.-C."/>
            <person name="William W."/>
        </authorList>
    </citation>
    <scope>NUCLEOTIDE SEQUENCE [LARGE SCALE GENOMIC DNA]</scope>
    <source>
        <strain evidence="2">DB21MT 5</strain>
    </source>
</reference>
<keyword evidence="2" id="KW-1185">Reference proteome</keyword>
<evidence type="ECO:0008006" key="3">
    <source>
        <dbReference type="Google" id="ProtNLM"/>
    </source>
</evidence>
<name>A0A330LSU3_9GAMM</name>
<protein>
    <recommendedName>
        <fullName evidence="3">DUF2789 domain-containing protein</fullName>
    </recommendedName>
</protein>
<dbReference type="OrthoDB" id="5828847at2"/>
<accession>A0A330LSU3</accession>
<evidence type="ECO:0000313" key="1">
    <source>
        <dbReference type="EMBL" id="SQD80034.1"/>
    </source>
</evidence>
<dbReference type="InterPro" id="IPR021250">
    <property type="entry name" value="DUF2789"/>
</dbReference>
<evidence type="ECO:0000313" key="2">
    <source>
        <dbReference type="Proteomes" id="UP000250163"/>
    </source>
</evidence>
<dbReference type="InterPro" id="IPR038086">
    <property type="entry name" value="DUF2789_sf"/>
</dbReference>